<dbReference type="InterPro" id="IPR023398">
    <property type="entry name" value="TIF_eIF4e-like"/>
</dbReference>
<dbReference type="GO" id="GO:0006417">
    <property type="term" value="P:regulation of translation"/>
    <property type="evidence" value="ECO:0007669"/>
    <property type="project" value="UniProtKB-KW"/>
</dbReference>
<protein>
    <submittedName>
        <fullName evidence="7">Eukaryotic translation initiation factor 4e type 3-like protein</fullName>
    </submittedName>
</protein>
<dbReference type="GO" id="GO:0016281">
    <property type="term" value="C:eukaryotic translation initiation factor 4F complex"/>
    <property type="evidence" value="ECO:0007669"/>
    <property type="project" value="TreeGrafter"/>
</dbReference>
<dbReference type="PANTHER" id="PTHR11960">
    <property type="entry name" value="EUKARYOTIC TRANSLATION INITIATION FACTOR 4E RELATED"/>
    <property type="match status" value="1"/>
</dbReference>
<evidence type="ECO:0000256" key="3">
    <source>
        <dbReference type="ARBA" id="ARBA00022845"/>
    </source>
</evidence>
<name>A0A0J7KTX6_LASNI</name>
<dbReference type="EMBL" id="LBMM01003141">
    <property type="protein sequence ID" value="KMQ93902.1"/>
    <property type="molecule type" value="Genomic_DNA"/>
</dbReference>
<dbReference type="Proteomes" id="UP000036403">
    <property type="component" value="Unassembled WGS sequence"/>
</dbReference>
<dbReference type="Gene3D" id="3.30.760.10">
    <property type="entry name" value="RNA Cap, Translation Initiation Factor Eif4e"/>
    <property type="match status" value="1"/>
</dbReference>
<evidence type="ECO:0000313" key="8">
    <source>
        <dbReference type="Proteomes" id="UP000036403"/>
    </source>
</evidence>
<dbReference type="SUPFAM" id="SSF55418">
    <property type="entry name" value="eIF4e-like"/>
    <property type="match status" value="1"/>
</dbReference>
<dbReference type="STRING" id="67767.A0A0J7KTX6"/>
<comment type="similarity">
    <text evidence="1 6">Belongs to the eukaryotic initiation factor 4E family.</text>
</comment>
<gene>
    <name evidence="7" type="ORF">RF55_5966</name>
</gene>
<keyword evidence="4 6" id="KW-0694">RNA-binding</keyword>
<dbReference type="OrthoDB" id="17977at2759"/>
<evidence type="ECO:0000313" key="7">
    <source>
        <dbReference type="EMBL" id="KMQ93902.1"/>
    </source>
</evidence>
<evidence type="ECO:0000256" key="5">
    <source>
        <dbReference type="ARBA" id="ARBA00022917"/>
    </source>
</evidence>
<dbReference type="Pfam" id="PF01652">
    <property type="entry name" value="IF4E"/>
    <property type="match status" value="1"/>
</dbReference>
<sequence>MAAAECETKESTSLSTDLLKTLVLSDETVSTIEKQEGSGIPLQTPWTFWLDKAIPGTTAEEYKANLQKIYTVNTVQNFWAVFNNIPNAGDMQVRYSYHLMRDERYPLWEDKPNQKGGTWRLKCHKCDTERVWKEVVLAAIGEQFTTHVAQDDEICGVTVSIRDREDLIQIWNINATMQSKATVLKKVHSLLPDVNFLGEFYKEHQSNHAYGRR</sequence>
<comment type="caution">
    <text evidence="7">The sequence shown here is derived from an EMBL/GenBank/DDBJ whole genome shotgun (WGS) entry which is preliminary data.</text>
</comment>
<dbReference type="PANTHER" id="PTHR11960:SF66">
    <property type="entry name" value="EUKARYOTIC TRANSLATION INITIATION FACTOR 4E TYPE 3"/>
    <property type="match status" value="1"/>
</dbReference>
<proteinExistence type="inferred from homology"/>
<dbReference type="PaxDb" id="67767-A0A0J7KTX6"/>
<evidence type="ECO:0000256" key="4">
    <source>
        <dbReference type="ARBA" id="ARBA00022884"/>
    </source>
</evidence>
<dbReference type="GO" id="GO:0000340">
    <property type="term" value="F:RNA 7-methylguanosine cap binding"/>
    <property type="evidence" value="ECO:0007669"/>
    <property type="project" value="TreeGrafter"/>
</dbReference>
<accession>A0A0J7KTX6</accession>
<evidence type="ECO:0000256" key="2">
    <source>
        <dbReference type="ARBA" id="ARBA00022540"/>
    </source>
</evidence>
<reference evidence="7 8" key="1">
    <citation type="submission" date="2015-04" db="EMBL/GenBank/DDBJ databases">
        <title>Lasius niger genome sequencing.</title>
        <authorList>
            <person name="Konorov E.A."/>
            <person name="Nikitin M.A."/>
            <person name="Kirill M.V."/>
            <person name="Chang P."/>
        </authorList>
    </citation>
    <scope>NUCLEOTIDE SEQUENCE [LARGE SCALE GENOMIC DNA]</scope>
    <source>
        <tissue evidence="7">Whole</tissue>
    </source>
</reference>
<keyword evidence="8" id="KW-1185">Reference proteome</keyword>
<organism evidence="7 8">
    <name type="scientific">Lasius niger</name>
    <name type="common">Black garden ant</name>
    <dbReference type="NCBI Taxonomy" id="67767"/>
    <lineage>
        <taxon>Eukaryota</taxon>
        <taxon>Metazoa</taxon>
        <taxon>Ecdysozoa</taxon>
        <taxon>Arthropoda</taxon>
        <taxon>Hexapoda</taxon>
        <taxon>Insecta</taxon>
        <taxon>Pterygota</taxon>
        <taxon>Neoptera</taxon>
        <taxon>Endopterygota</taxon>
        <taxon>Hymenoptera</taxon>
        <taxon>Apocrita</taxon>
        <taxon>Aculeata</taxon>
        <taxon>Formicoidea</taxon>
        <taxon>Formicidae</taxon>
        <taxon>Formicinae</taxon>
        <taxon>Lasius</taxon>
        <taxon>Lasius</taxon>
    </lineage>
</organism>
<dbReference type="FunFam" id="3.30.760.10:FF:000007">
    <property type="entry name" value="Eukaryotic translation initiation factor 4E family member 3"/>
    <property type="match status" value="1"/>
</dbReference>
<evidence type="ECO:0000256" key="6">
    <source>
        <dbReference type="RuleBase" id="RU004374"/>
    </source>
</evidence>
<evidence type="ECO:0000256" key="1">
    <source>
        <dbReference type="ARBA" id="ARBA00009860"/>
    </source>
</evidence>
<keyword evidence="5 6" id="KW-0648">Protein biosynthesis</keyword>
<dbReference type="InterPro" id="IPR001040">
    <property type="entry name" value="TIF_eIF_4E"/>
</dbReference>
<dbReference type="GO" id="GO:0003743">
    <property type="term" value="F:translation initiation factor activity"/>
    <property type="evidence" value="ECO:0007669"/>
    <property type="project" value="UniProtKB-KW"/>
</dbReference>
<keyword evidence="2 6" id="KW-0396">Initiation factor</keyword>
<keyword evidence="3" id="KW-0810">Translation regulation</keyword>
<dbReference type="AlphaFoldDB" id="A0A0J7KTX6"/>